<feature type="region of interest" description="Disordered" evidence="1">
    <location>
        <begin position="1"/>
        <end position="47"/>
    </location>
</feature>
<evidence type="ECO:0000313" key="3">
    <source>
        <dbReference type="Proteomes" id="UP000249135"/>
    </source>
</evidence>
<dbReference type="AlphaFoldDB" id="A0A2W5QIR1"/>
<name>A0A2W5QIR1_VARPD</name>
<comment type="caution">
    <text evidence="2">The sequence shown here is derived from an EMBL/GenBank/DDBJ whole genome shotgun (WGS) entry which is preliminary data.</text>
</comment>
<evidence type="ECO:0000256" key="1">
    <source>
        <dbReference type="SAM" id="MobiDB-lite"/>
    </source>
</evidence>
<protein>
    <submittedName>
        <fullName evidence="2">Uncharacterized protein</fullName>
    </submittedName>
</protein>
<proteinExistence type="predicted"/>
<evidence type="ECO:0000313" key="2">
    <source>
        <dbReference type="EMBL" id="PZQ76944.1"/>
    </source>
</evidence>
<feature type="compositionally biased region" description="Low complexity" evidence="1">
    <location>
        <begin position="23"/>
        <end position="39"/>
    </location>
</feature>
<dbReference type="Proteomes" id="UP000249135">
    <property type="component" value="Unassembled WGS sequence"/>
</dbReference>
<gene>
    <name evidence="2" type="ORF">DI563_05435</name>
</gene>
<organism evidence="2 3">
    <name type="scientific">Variovorax paradoxus</name>
    <dbReference type="NCBI Taxonomy" id="34073"/>
    <lineage>
        <taxon>Bacteria</taxon>
        <taxon>Pseudomonadati</taxon>
        <taxon>Pseudomonadota</taxon>
        <taxon>Betaproteobacteria</taxon>
        <taxon>Burkholderiales</taxon>
        <taxon>Comamonadaceae</taxon>
        <taxon>Variovorax</taxon>
    </lineage>
</organism>
<sequence>MSSELPTPITPSGPDLPVEPDRGPSTPTSPPSDAAMPAPGKSPHPPTLLAWQARANRHFMRAAAFRWRGF</sequence>
<dbReference type="EMBL" id="QFPP01000035">
    <property type="protein sequence ID" value="PZQ76944.1"/>
    <property type="molecule type" value="Genomic_DNA"/>
</dbReference>
<accession>A0A2W5QIR1</accession>
<reference evidence="2 3" key="1">
    <citation type="submission" date="2017-08" db="EMBL/GenBank/DDBJ databases">
        <title>Infants hospitalized years apart are colonized by the same room-sourced microbial strains.</title>
        <authorList>
            <person name="Brooks B."/>
            <person name="Olm M.R."/>
            <person name="Firek B.A."/>
            <person name="Baker R."/>
            <person name="Thomas B.C."/>
            <person name="Morowitz M.J."/>
            <person name="Banfield J.F."/>
        </authorList>
    </citation>
    <scope>NUCLEOTIDE SEQUENCE [LARGE SCALE GENOMIC DNA]</scope>
    <source>
        <strain evidence="2">S2_005_003_R2_41</strain>
    </source>
</reference>